<sequence>MRIRYDFAGIANKDSGLEVYVERKDGSSVRVYSVMIPWGELCDMSTLHHIDKAVRRELIERWSTSPFKDDDIPGIG</sequence>
<reference evidence="1" key="1">
    <citation type="submission" date="2015-06" db="EMBL/GenBank/DDBJ databases">
        <authorList>
            <person name="Joergensen T."/>
        </authorList>
    </citation>
    <scope>NUCLEOTIDE SEQUENCE</scope>
    <source>
        <strain evidence="1">RGFK0964</strain>
    </source>
</reference>
<reference evidence="1" key="2">
    <citation type="submission" date="2015-07" db="EMBL/GenBank/DDBJ databases">
        <title>Plasmids, circular viruses and viroids from rat gut.</title>
        <authorList>
            <person name="Jorgensen T.J."/>
            <person name="Hansen M.A."/>
            <person name="Xu Z."/>
            <person name="Tabak M.A."/>
            <person name="Sorensen S.J."/>
            <person name="Hansen L.H."/>
        </authorList>
    </citation>
    <scope>NUCLEOTIDE SEQUENCE</scope>
    <source>
        <strain evidence="1">RGFK0964</strain>
    </source>
</reference>
<protein>
    <submittedName>
        <fullName evidence="1">Uncharacterized protein</fullName>
    </submittedName>
</protein>
<evidence type="ECO:0000313" key="1">
    <source>
        <dbReference type="EMBL" id="CRY96177.1"/>
    </source>
</evidence>
<proteinExistence type="predicted"/>
<organism evidence="1">
    <name type="scientific">uncultured prokaryote</name>
    <dbReference type="NCBI Taxonomy" id="198431"/>
    <lineage>
        <taxon>unclassified sequences</taxon>
        <taxon>environmental samples</taxon>
    </lineage>
</organism>
<name>A0A0H5QK36_9ZZZZ</name>
<dbReference type="EMBL" id="LN853561">
    <property type="protein sequence ID" value="CRY96177.1"/>
    <property type="molecule type" value="Genomic_DNA"/>
</dbReference>
<dbReference type="AlphaFoldDB" id="A0A0H5QK36"/>
<accession>A0A0H5QK36</accession>